<evidence type="ECO:0000313" key="3">
    <source>
        <dbReference type="Proteomes" id="UP001597273"/>
    </source>
</evidence>
<reference evidence="3" key="1">
    <citation type="journal article" date="2019" name="Int. J. Syst. Evol. Microbiol.">
        <title>The Global Catalogue of Microorganisms (GCM) 10K type strain sequencing project: providing services to taxonomists for standard genome sequencing and annotation.</title>
        <authorList>
            <consortium name="The Broad Institute Genomics Platform"/>
            <consortium name="The Broad Institute Genome Sequencing Center for Infectious Disease"/>
            <person name="Wu L."/>
            <person name="Ma J."/>
        </authorList>
    </citation>
    <scope>NUCLEOTIDE SEQUENCE [LARGE SCALE GENOMIC DNA]</scope>
    <source>
        <strain evidence="3">CGMCC 1.15475</strain>
    </source>
</reference>
<feature type="domain" description="Metallo-beta-lactamase" evidence="1">
    <location>
        <begin position="22"/>
        <end position="191"/>
    </location>
</feature>
<dbReference type="PANTHER" id="PTHR23131:SF0">
    <property type="entry name" value="ENDORIBONUCLEASE LACTB2"/>
    <property type="match status" value="1"/>
</dbReference>
<dbReference type="PANTHER" id="PTHR23131">
    <property type="entry name" value="ENDORIBONUCLEASE LACTB2"/>
    <property type="match status" value="1"/>
</dbReference>
<dbReference type="InterPro" id="IPR050662">
    <property type="entry name" value="Sec-metab_biosynth-thioest"/>
</dbReference>
<dbReference type="SUPFAM" id="SSF56281">
    <property type="entry name" value="Metallo-hydrolase/oxidoreductase"/>
    <property type="match status" value="1"/>
</dbReference>
<dbReference type="EMBL" id="JBHUFW010000011">
    <property type="protein sequence ID" value="MFD1864258.1"/>
    <property type="molecule type" value="Genomic_DNA"/>
</dbReference>
<dbReference type="RefSeq" id="WP_204890634.1">
    <property type="nucleotide sequence ID" value="NZ_JBHUFW010000011.1"/>
</dbReference>
<protein>
    <submittedName>
        <fullName evidence="2">MBL fold metallo-hydrolase</fullName>
    </submittedName>
</protein>
<comment type="caution">
    <text evidence="2">The sequence shown here is derived from an EMBL/GenBank/DDBJ whole genome shotgun (WGS) entry which is preliminary data.</text>
</comment>
<name>A0ABW4QLJ2_9BACL</name>
<dbReference type="Gene3D" id="3.60.15.10">
    <property type="entry name" value="Ribonuclease Z/Hydroxyacylglutathione hydrolase-like"/>
    <property type="match status" value="1"/>
</dbReference>
<organism evidence="2 3">
    <name type="scientific">Planococcus chinensis</name>
    <dbReference type="NCBI Taxonomy" id="272917"/>
    <lineage>
        <taxon>Bacteria</taxon>
        <taxon>Bacillati</taxon>
        <taxon>Bacillota</taxon>
        <taxon>Bacilli</taxon>
        <taxon>Bacillales</taxon>
        <taxon>Caryophanaceae</taxon>
        <taxon>Planococcus</taxon>
    </lineage>
</organism>
<accession>A0ABW4QLJ2</accession>
<dbReference type="SMART" id="SM00849">
    <property type="entry name" value="Lactamase_B"/>
    <property type="match status" value="1"/>
</dbReference>
<proteinExistence type="predicted"/>
<sequence>MLNLYEREGVIFAEGTLGQGRKVFVYWVDGMLIDTGAEKMQESLIPFYKKYGFDRVVLTHNHEDHTGTAAWIEEHLQKTIFVHPNGVALCRLPGDYPRYRQQTWGGRKAFSPLPLPEIVHSRHQTWKVIYTPGHASDHTAFYNEATGQLFSGDLFVSPKTKVMMATESVPMIMDSLKKLLATDFRSLYCSHAGYFPNGRDMLQAKLKNLESLAEATIDLAQKGFSALEIRDRLLPGAYPIIAFSEREWDSLHVIESILQDSQFNQGGRA</sequence>
<evidence type="ECO:0000313" key="2">
    <source>
        <dbReference type="EMBL" id="MFD1864258.1"/>
    </source>
</evidence>
<dbReference type="Pfam" id="PF00753">
    <property type="entry name" value="Lactamase_B"/>
    <property type="match status" value="1"/>
</dbReference>
<dbReference type="Proteomes" id="UP001597273">
    <property type="component" value="Unassembled WGS sequence"/>
</dbReference>
<evidence type="ECO:0000259" key="1">
    <source>
        <dbReference type="SMART" id="SM00849"/>
    </source>
</evidence>
<dbReference type="InterPro" id="IPR036866">
    <property type="entry name" value="RibonucZ/Hydroxyglut_hydro"/>
</dbReference>
<keyword evidence="3" id="KW-1185">Reference proteome</keyword>
<gene>
    <name evidence="2" type="ORF">ACFSDB_15210</name>
</gene>
<dbReference type="InterPro" id="IPR001279">
    <property type="entry name" value="Metallo-B-lactamas"/>
</dbReference>